<protein>
    <recommendedName>
        <fullName evidence="7">Dioxygenase</fullName>
    </recommendedName>
</protein>
<dbReference type="PANTHER" id="PTHR10543">
    <property type="entry name" value="BETA-CAROTENE DIOXYGENASE"/>
    <property type="match status" value="1"/>
</dbReference>
<accession>A0A382ADC3</accession>
<dbReference type="GO" id="GO:0010436">
    <property type="term" value="F:carotenoid dioxygenase activity"/>
    <property type="evidence" value="ECO:0007669"/>
    <property type="project" value="TreeGrafter"/>
</dbReference>
<evidence type="ECO:0000256" key="3">
    <source>
        <dbReference type="ARBA" id="ARBA00022723"/>
    </source>
</evidence>
<feature type="non-terminal residue" evidence="6">
    <location>
        <position position="74"/>
    </location>
</feature>
<keyword evidence="3" id="KW-0479">Metal-binding</keyword>
<dbReference type="InterPro" id="IPR004294">
    <property type="entry name" value="Carotenoid_Oase"/>
</dbReference>
<dbReference type="EMBL" id="UINC01024924">
    <property type="protein sequence ID" value="SVA99548.1"/>
    <property type="molecule type" value="Genomic_DNA"/>
</dbReference>
<dbReference type="GO" id="GO:0046872">
    <property type="term" value="F:metal ion binding"/>
    <property type="evidence" value="ECO:0007669"/>
    <property type="project" value="UniProtKB-KW"/>
</dbReference>
<name>A0A382ADC3_9ZZZZ</name>
<dbReference type="Pfam" id="PF03055">
    <property type="entry name" value="RPE65"/>
    <property type="match status" value="1"/>
</dbReference>
<evidence type="ECO:0000256" key="4">
    <source>
        <dbReference type="ARBA" id="ARBA00023002"/>
    </source>
</evidence>
<keyword evidence="5" id="KW-0408">Iron</keyword>
<dbReference type="AlphaFoldDB" id="A0A382ADC3"/>
<evidence type="ECO:0000256" key="5">
    <source>
        <dbReference type="ARBA" id="ARBA00023004"/>
    </source>
</evidence>
<organism evidence="6">
    <name type="scientific">marine metagenome</name>
    <dbReference type="NCBI Taxonomy" id="408172"/>
    <lineage>
        <taxon>unclassified sequences</taxon>
        <taxon>metagenomes</taxon>
        <taxon>ecological metagenomes</taxon>
    </lineage>
</organism>
<comment type="cofactor">
    <cofactor evidence="1">
        <name>Fe(2+)</name>
        <dbReference type="ChEBI" id="CHEBI:29033"/>
    </cofactor>
</comment>
<gene>
    <name evidence="6" type="ORF">METZ01_LOCUS152402</name>
</gene>
<keyword evidence="4" id="KW-0560">Oxidoreductase</keyword>
<comment type="similarity">
    <text evidence="2">Belongs to the carotenoid oxygenase family.</text>
</comment>
<evidence type="ECO:0000256" key="2">
    <source>
        <dbReference type="ARBA" id="ARBA00006787"/>
    </source>
</evidence>
<proteinExistence type="inferred from homology"/>
<evidence type="ECO:0000256" key="1">
    <source>
        <dbReference type="ARBA" id="ARBA00001954"/>
    </source>
</evidence>
<evidence type="ECO:0000313" key="6">
    <source>
        <dbReference type="EMBL" id="SVA99548.1"/>
    </source>
</evidence>
<reference evidence="6" key="1">
    <citation type="submission" date="2018-05" db="EMBL/GenBank/DDBJ databases">
        <authorList>
            <person name="Lanie J.A."/>
            <person name="Ng W.-L."/>
            <person name="Kazmierczak K.M."/>
            <person name="Andrzejewski T.M."/>
            <person name="Davidsen T.M."/>
            <person name="Wayne K.J."/>
            <person name="Tettelin H."/>
            <person name="Glass J.I."/>
            <person name="Rusch D."/>
            <person name="Podicherti R."/>
            <person name="Tsui H.-C.T."/>
            <person name="Winkler M.E."/>
        </authorList>
    </citation>
    <scope>NUCLEOTIDE SEQUENCE</scope>
</reference>
<sequence length="74" mass="8365">MSIYLEGTKAPVDSEITAFDLEVTGEIPEELEGRWLRNGPNPFGPVDSEAYHWFLGDGMIHGVRLRGGKAEWYR</sequence>
<evidence type="ECO:0008006" key="7">
    <source>
        <dbReference type="Google" id="ProtNLM"/>
    </source>
</evidence>
<dbReference type="PANTHER" id="PTHR10543:SF89">
    <property type="entry name" value="CAROTENOID 9,10(9',10')-CLEAVAGE DIOXYGENASE 1"/>
    <property type="match status" value="1"/>
</dbReference>
<dbReference type="GO" id="GO:0016121">
    <property type="term" value="P:carotene catabolic process"/>
    <property type="evidence" value="ECO:0007669"/>
    <property type="project" value="TreeGrafter"/>
</dbReference>